<organism evidence="3 4">
    <name type="scientific">Hymenobacter koreensis</name>
    <dbReference type="NCBI Taxonomy" id="1084523"/>
    <lineage>
        <taxon>Bacteria</taxon>
        <taxon>Pseudomonadati</taxon>
        <taxon>Bacteroidota</taxon>
        <taxon>Cytophagia</taxon>
        <taxon>Cytophagales</taxon>
        <taxon>Hymenobacteraceae</taxon>
        <taxon>Hymenobacter</taxon>
    </lineage>
</organism>
<dbReference type="Gene3D" id="3.40.50.450">
    <property type="match status" value="1"/>
</dbReference>
<proteinExistence type="inferred from homology"/>
<dbReference type="InterPro" id="IPR052341">
    <property type="entry name" value="LOG_family_nucleotidases"/>
</dbReference>
<name>A0ABP8J6A7_9BACT</name>
<keyword evidence="2" id="KW-0378">Hydrolase</keyword>
<evidence type="ECO:0000313" key="3">
    <source>
        <dbReference type="EMBL" id="GAA4385888.1"/>
    </source>
</evidence>
<dbReference type="InterPro" id="IPR031100">
    <property type="entry name" value="LOG_fam"/>
</dbReference>
<dbReference type="NCBIfam" id="TIGR00730">
    <property type="entry name" value="Rossman fold protein, TIGR00730 family"/>
    <property type="match status" value="1"/>
</dbReference>
<reference evidence="4" key="1">
    <citation type="journal article" date="2019" name="Int. J. Syst. Evol. Microbiol.">
        <title>The Global Catalogue of Microorganisms (GCM) 10K type strain sequencing project: providing services to taxonomists for standard genome sequencing and annotation.</title>
        <authorList>
            <consortium name="The Broad Institute Genomics Platform"/>
            <consortium name="The Broad Institute Genome Sequencing Center for Infectious Disease"/>
            <person name="Wu L."/>
            <person name="Ma J."/>
        </authorList>
    </citation>
    <scope>NUCLEOTIDE SEQUENCE [LARGE SCALE GENOMIC DNA]</scope>
    <source>
        <strain evidence="4">JCM 17924</strain>
    </source>
</reference>
<dbReference type="EMBL" id="BAABHA010000010">
    <property type="protein sequence ID" value="GAA4385888.1"/>
    <property type="molecule type" value="Genomic_DNA"/>
</dbReference>
<sequence length="247" mass="27588">MSTVQSAQPSTAAQQERKFLAGPKNRPRELFFLWTVLKEFLRGFRLLHFVGPCVTVFGSARVGAGTPFYELARQLGAGLAHAGFTVMTGGPGVMEAANRGAREAGGRSVGCNILLPEEQAPNAYLDKWFTCRYFFVRKVLLVKYSYAFVIMPGGIGTLDEFFEALTLIQTRKILDFPVVLVGRDYWQPLMALLLQLESQGMVSPTDLQLLTYTDSVEEALAHIEQHAVQKFALHRVPQPTRSRWFGE</sequence>
<dbReference type="Pfam" id="PF03641">
    <property type="entry name" value="Lysine_decarbox"/>
    <property type="match status" value="1"/>
</dbReference>
<comment type="caution">
    <text evidence="3">The sequence shown here is derived from an EMBL/GenBank/DDBJ whole genome shotgun (WGS) entry which is preliminary data.</text>
</comment>
<dbReference type="InterPro" id="IPR005269">
    <property type="entry name" value="LOG"/>
</dbReference>
<evidence type="ECO:0000256" key="2">
    <source>
        <dbReference type="RuleBase" id="RU363015"/>
    </source>
</evidence>
<comment type="similarity">
    <text evidence="2">Belongs to the LOG family.</text>
</comment>
<dbReference type="PANTHER" id="PTHR43393">
    <property type="entry name" value="CYTOKININ RIBOSIDE 5'-MONOPHOSPHATE PHOSPHORIBOHYDROLASE"/>
    <property type="match status" value="1"/>
</dbReference>
<accession>A0ABP8J6A7</accession>
<keyword evidence="4" id="KW-1185">Reference proteome</keyword>
<dbReference type="Proteomes" id="UP001500454">
    <property type="component" value="Unassembled WGS sequence"/>
</dbReference>
<dbReference type="EC" id="3.2.2.n1" evidence="2"/>
<evidence type="ECO:0000256" key="1">
    <source>
        <dbReference type="ARBA" id="ARBA00000274"/>
    </source>
</evidence>
<dbReference type="SUPFAM" id="SSF102405">
    <property type="entry name" value="MCP/YpsA-like"/>
    <property type="match status" value="1"/>
</dbReference>
<keyword evidence="2" id="KW-0203">Cytokinin biosynthesis</keyword>
<gene>
    <name evidence="3" type="ORF">GCM10023186_29790</name>
</gene>
<dbReference type="PANTHER" id="PTHR43393:SF3">
    <property type="entry name" value="LYSINE DECARBOXYLASE-LIKE PROTEIN"/>
    <property type="match status" value="1"/>
</dbReference>
<protein>
    <recommendedName>
        <fullName evidence="2">Cytokinin riboside 5'-monophosphate phosphoribohydrolase</fullName>
        <ecNumber evidence="2">3.2.2.n1</ecNumber>
    </recommendedName>
</protein>
<dbReference type="RefSeq" id="WP_345225521.1">
    <property type="nucleotide sequence ID" value="NZ_BAABHA010000010.1"/>
</dbReference>
<comment type="catalytic activity">
    <reaction evidence="1">
        <text>AMP + H2O = D-ribose 5-phosphate + adenine</text>
        <dbReference type="Rhea" id="RHEA:20129"/>
        <dbReference type="ChEBI" id="CHEBI:15377"/>
        <dbReference type="ChEBI" id="CHEBI:16708"/>
        <dbReference type="ChEBI" id="CHEBI:78346"/>
        <dbReference type="ChEBI" id="CHEBI:456215"/>
        <dbReference type="EC" id="3.2.2.4"/>
    </reaction>
</comment>
<evidence type="ECO:0000313" key="4">
    <source>
        <dbReference type="Proteomes" id="UP001500454"/>
    </source>
</evidence>